<keyword evidence="5" id="KW-0547">Nucleotide-binding</keyword>
<dbReference type="Gene3D" id="1.20.5.1930">
    <property type="match status" value="1"/>
</dbReference>
<evidence type="ECO:0000256" key="8">
    <source>
        <dbReference type="ARBA" id="ARBA00023012"/>
    </source>
</evidence>
<dbReference type="RefSeq" id="WP_244979483.1">
    <property type="nucleotide sequence ID" value="NZ_CP047357.1"/>
</dbReference>
<gene>
    <name evidence="12" type="ORF">JOF33_000520</name>
</gene>
<name>A0ABS4U594_9CORY</name>
<evidence type="ECO:0000256" key="10">
    <source>
        <dbReference type="SAM" id="Phobius"/>
    </source>
</evidence>
<feature type="transmembrane region" description="Helical" evidence="10">
    <location>
        <begin position="109"/>
        <end position="135"/>
    </location>
</feature>
<protein>
    <recommendedName>
        <fullName evidence="2">histidine kinase</fullName>
        <ecNumber evidence="2">2.7.13.3</ecNumber>
    </recommendedName>
</protein>
<keyword evidence="6 12" id="KW-0418">Kinase</keyword>
<dbReference type="CDD" id="cd16917">
    <property type="entry name" value="HATPase_UhpB-NarQ-NarX-like"/>
    <property type="match status" value="1"/>
</dbReference>
<dbReference type="Gene3D" id="3.30.565.10">
    <property type="entry name" value="Histidine kinase-like ATPase, C-terminal domain"/>
    <property type="match status" value="1"/>
</dbReference>
<accession>A0ABS4U594</accession>
<evidence type="ECO:0000256" key="3">
    <source>
        <dbReference type="ARBA" id="ARBA00022553"/>
    </source>
</evidence>
<keyword evidence="4" id="KW-0808">Transferase</keyword>
<dbReference type="Proteomes" id="UP001519305">
    <property type="component" value="Unassembled WGS sequence"/>
</dbReference>
<dbReference type="InterPro" id="IPR003594">
    <property type="entry name" value="HATPase_dom"/>
</dbReference>
<evidence type="ECO:0000256" key="9">
    <source>
        <dbReference type="SAM" id="MobiDB-lite"/>
    </source>
</evidence>
<keyword evidence="8" id="KW-0902">Two-component regulatory system</keyword>
<dbReference type="InterPro" id="IPR011712">
    <property type="entry name" value="Sig_transdc_His_kin_sub3_dim/P"/>
</dbReference>
<keyword evidence="10" id="KW-0472">Membrane</keyword>
<dbReference type="Pfam" id="PF07730">
    <property type="entry name" value="HisKA_3"/>
    <property type="match status" value="1"/>
</dbReference>
<feature type="transmembrane region" description="Helical" evidence="10">
    <location>
        <begin position="81"/>
        <end position="103"/>
    </location>
</feature>
<dbReference type="InterPro" id="IPR036890">
    <property type="entry name" value="HATPase_C_sf"/>
</dbReference>
<dbReference type="InterPro" id="IPR050482">
    <property type="entry name" value="Sensor_HK_TwoCompSys"/>
</dbReference>
<keyword evidence="13" id="KW-1185">Reference proteome</keyword>
<evidence type="ECO:0000256" key="2">
    <source>
        <dbReference type="ARBA" id="ARBA00012438"/>
    </source>
</evidence>
<proteinExistence type="predicted"/>
<comment type="catalytic activity">
    <reaction evidence="1">
        <text>ATP + protein L-histidine = ADP + protein N-phospho-L-histidine.</text>
        <dbReference type="EC" id="2.7.13.3"/>
    </reaction>
</comment>
<evidence type="ECO:0000256" key="5">
    <source>
        <dbReference type="ARBA" id="ARBA00022741"/>
    </source>
</evidence>
<evidence type="ECO:0000313" key="12">
    <source>
        <dbReference type="EMBL" id="MBP2331821.1"/>
    </source>
</evidence>
<dbReference type="PANTHER" id="PTHR24421:SF10">
    <property type="entry name" value="NITRATE_NITRITE SENSOR PROTEIN NARQ"/>
    <property type="match status" value="1"/>
</dbReference>
<evidence type="ECO:0000256" key="1">
    <source>
        <dbReference type="ARBA" id="ARBA00000085"/>
    </source>
</evidence>
<evidence type="ECO:0000256" key="7">
    <source>
        <dbReference type="ARBA" id="ARBA00022840"/>
    </source>
</evidence>
<sequence length="466" mass="49219">MSVSDRADRADRAARDTRISRAVRAVRSATGAAASPGRPWSGVLFDAVLAALVLALCVGLDHSSVYDPPVFVPGQDAVPEWAVGVHWAWVIVAWGVIAVRRVWPDVANIALPALLAFHLAVLPTGYTSFVVTCFAMHHLGRHVPRGWSVPVWIAVSAGVLVALVVKGGYLVIAPEVGLVLTPVALTVLGFFWMLGLNGRRRDRELMALRDRAELAAIAERTRIAREMHDIVAHSLTAVIAQADGGRFIAAKNPDKAVEALENIASTARDSLGQMRQLLSVLRDPADFGDGSLLDDGPSQASSDPSQAGAGEAGAASDGAGKTVAASAAEYAPMPGLDALPQLVAESTRAGLRVTFTEEGTRPAVGATMQLTIYRIVQESLTNALKHAGHVAVDVRLEWGKRDCTVTVRNDAGTGNVEVEPSRGSRGEPRIGRGITGMRERVALHGGTLEIDDAPGEFTVVARLPKG</sequence>
<feature type="transmembrane region" description="Helical" evidence="10">
    <location>
        <begin position="178"/>
        <end position="196"/>
    </location>
</feature>
<evidence type="ECO:0000313" key="13">
    <source>
        <dbReference type="Proteomes" id="UP001519305"/>
    </source>
</evidence>
<dbReference type="SUPFAM" id="SSF55874">
    <property type="entry name" value="ATPase domain of HSP90 chaperone/DNA topoisomerase II/histidine kinase"/>
    <property type="match status" value="1"/>
</dbReference>
<keyword evidence="10" id="KW-1133">Transmembrane helix</keyword>
<evidence type="ECO:0000256" key="6">
    <source>
        <dbReference type="ARBA" id="ARBA00022777"/>
    </source>
</evidence>
<reference evidence="12 13" key="1">
    <citation type="submission" date="2021-03" db="EMBL/GenBank/DDBJ databases">
        <title>Sequencing the genomes of 1000 actinobacteria strains.</title>
        <authorList>
            <person name="Klenk H.-P."/>
        </authorList>
    </citation>
    <scope>NUCLEOTIDE SEQUENCE [LARGE SCALE GENOMIC DNA]</scope>
    <source>
        <strain evidence="12 13">DSM 44506</strain>
    </source>
</reference>
<feature type="compositionally biased region" description="Basic and acidic residues" evidence="9">
    <location>
        <begin position="419"/>
        <end position="430"/>
    </location>
</feature>
<evidence type="ECO:0000256" key="4">
    <source>
        <dbReference type="ARBA" id="ARBA00022679"/>
    </source>
</evidence>
<feature type="region of interest" description="Disordered" evidence="9">
    <location>
        <begin position="412"/>
        <end position="432"/>
    </location>
</feature>
<feature type="transmembrane region" description="Helical" evidence="10">
    <location>
        <begin position="147"/>
        <end position="172"/>
    </location>
</feature>
<organism evidence="12 13">
    <name type="scientific">Corynebacterium freneyi</name>
    <dbReference type="NCBI Taxonomy" id="134034"/>
    <lineage>
        <taxon>Bacteria</taxon>
        <taxon>Bacillati</taxon>
        <taxon>Actinomycetota</taxon>
        <taxon>Actinomycetes</taxon>
        <taxon>Mycobacteriales</taxon>
        <taxon>Corynebacteriaceae</taxon>
        <taxon>Corynebacterium</taxon>
    </lineage>
</organism>
<dbReference type="GO" id="GO:0016301">
    <property type="term" value="F:kinase activity"/>
    <property type="evidence" value="ECO:0007669"/>
    <property type="project" value="UniProtKB-KW"/>
</dbReference>
<dbReference type="Pfam" id="PF02518">
    <property type="entry name" value="HATPase_c"/>
    <property type="match status" value="1"/>
</dbReference>
<keyword evidence="3" id="KW-0597">Phosphoprotein</keyword>
<feature type="transmembrane region" description="Helical" evidence="10">
    <location>
        <begin position="40"/>
        <end position="60"/>
    </location>
</feature>
<feature type="compositionally biased region" description="Low complexity" evidence="9">
    <location>
        <begin position="307"/>
        <end position="317"/>
    </location>
</feature>
<dbReference type="EMBL" id="JAGINY010000001">
    <property type="protein sequence ID" value="MBP2331821.1"/>
    <property type="molecule type" value="Genomic_DNA"/>
</dbReference>
<feature type="region of interest" description="Disordered" evidence="9">
    <location>
        <begin position="289"/>
        <end position="317"/>
    </location>
</feature>
<keyword evidence="7" id="KW-0067">ATP-binding</keyword>
<dbReference type="SMART" id="SM00387">
    <property type="entry name" value="HATPase_c"/>
    <property type="match status" value="1"/>
</dbReference>
<feature type="domain" description="Histidine kinase/HSP90-like ATPase" evidence="11">
    <location>
        <begin position="367"/>
        <end position="465"/>
    </location>
</feature>
<comment type="caution">
    <text evidence="12">The sequence shown here is derived from an EMBL/GenBank/DDBJ whole genome shotgun (WGS) entry which is preliminary data.</text>
</comment>
<keyword evidence="10" id="KW-0812">Transmembrane</keyword>
<dbReference type="EC" id="2.7.13.3" evidence="2"/>
<dbReference type="PANTHER" id="PTHR24421">
    <property type="entry name" value="NITRATE/NITRITE SENSOR PROTEIN NARX-RELATED"/>
    <property type="match status" value="1"/>
</dbReference>
<evidence type="ECO:0000259" key="11">
    <source>
        <dbReference type="SMART" id="SM00387"/>
    </source>
</evidence>